<organism evidence="1 2">
    <name type="scientific">Alkalimarinus alittae</name>
    <dbReference type="NCBI Taxonomy" id="2961619"/>
    <lineage>
        <taxon>Bacteria</taxon>
        <taxon>Pseudomonadati</taxon>
        <taxon>Pseudomonadota</taxon>
        <taxon>Gammaproteobacteria</taxon>
        <taxon>Alteromonadales</taxon>
        <taxon>Alteromonadaceae</taxon>
        <taxon>Alkalimarinus</taxon>
    </lineage>
</organism>
<proteinExistence type="predicted"/>
<evidence type="ECO:0000313" key="1">
    <source>
        <dbReference type="EMBL" id="UZE97448.1"/>
    </source>
</evidence>
<dbReference type="Pfam" id="PF08907">
    <property type="entry name" value="DUF1853"/>
    <property type="match status" value="1"/>
</dbReference>
<sequence length="323" mass="37338">MQNKCVRDLAWVVTSPSLIIQKANWPTVVDAAHDKWVDQWLLSLDQNPSPLLKHLSHEKSHFLGPYFESLWAFYLLSSPRFELIAKNLQANTAARTEGEFDFIVLDKEREQYLHQEIAIKFYLGFSKKNQLEFSDGENIWLGPQCRDRLDLKMSKMINTQLQLSQLDSGKQALSTINIDPIATSIEPQIIIKGYLFYPSTPSVVSPNYCNEAHQRGLWFTLKEFTTYIEENNVDAWAMLTKSEWVSAYTVNNSVNENTHNNDEQGSLFFNSIEMLEAVTKKVKTESRPWMIACLTKQHERYTEALRLFVVPDNWPHTSEPTSI</sequence>
<dbReference type="RefSeq" id="WP_265048922.1">
    <property type="nucleotide sequence ID" value="NZ_CP100390.1"/>
</dbReference>
<dbReference type="Proteomes" id="UP001163739">
    <property type="component" value="Chromosome"/>
</dbReference>
<protein>
    <submittedName>
        <fullName evidence="1">DUF1853 family protein</fullName>
    </submittedName>
</protein>
<evidence type="ECO:0000313" key="2">
    <source>
        <dbReference type="Proteomes" id="UP001163739"/>
    </source>
</evidence>
<dbReference type="InterPro" id="IPR015003">
    <property type="entry name" value="DUF1853"/>
</dbReference>
<gene>
    <name evidence="1" type="ORF">NKI27_06800</name>
</gene>
<accession>A0ABY6N5Q2</accession>
<dbReference type="EMBL" id="CP100390">
    <property type="protein sequence ID" value="UZE97448.1"/>
    <property type="molecule type" value="Genomic_DNA"/>
</dbReference>
<keyword evidence="2" id="KW-1185">Reference proteome</keyword>
<reference evidence="1" key="1">
    <citation type="submission" date="2022-06" db="EMBL/GenBank/DDBJ databases">
        <title>Alkalimarinus sp. nov., isolated from gut of a Alitta virens.</title>
        <authorList>
            <person name="Yang A.I."/>
            <person name="Shin N.-R."/>
        </authorList>
    </citation>
    <scope>NUCLEOTIDE SEQUENCE</scope>
    <source>
        <strain evidence="1">A2M4</strain>
    </source>
</reference>
<name>A0ABY6N5Q2_9ALTE</name>